<reference evidence="1 2" key="1">
    <citation type="submission" date="2020-10" db="EMBL/GenBank/DDBJ databases">
        <title>Blautia liquoris sp.nov., isolated from the mud in a fermentation cellar used for the production of Chinese strong-flavoured liquor.</title>
        <authorList>
            <person name="Lu L."/>
        </authorList>
    </citation>
    <scope>NUCLEOTIDE SEQUENCE [LARGE SCALE GENOMIC DNA]</scope>
    <source>
        <strain evidence="1 2">LZLJ-3</strain>
    </source>
</reference>
<dbReference type="AlphaFoldDB" id="A0A7M2REU5"/>
<dbReference type="KEGG" id="bliq:INP51_11715"/>
<dbReference type="InterPro" id="IPR011051">
    <property type="entry name" value="RmlC_Cupin_sf"/>
</dbReference>
<keyword evidence="2" id="KW-1185">Reference proteome</keyword>
<accession>A0A7M2REU5</accession>
<sequence length="165" mass="18686">MRKIKVKSLSDRSFLKYGISMNLLNNDEMRERSIFRQGFFADLISLDFGVETMPAISVCDVRKQERNIVKFLEAHAKTCEGILPLDGDVIIFAGIPNEPFSARDLEAFFVPCGTFVKLNPLIVHGTQFPVTKEEVHIVCMLPGRTFHNDMIAHELSEDDQAEIVL</sequence>
<organism evidence="1 2">
    <name type="scientific">Blautia liquoris</name>
    <dbReference type="NCBI Taxonomy" id="2779518"/>
    <lineage>
        <taxon>Bacteria</taxon>
        <taxon>Bacillati</taxon>
        <taxon>Bacillota</taxon>
        <taxon>Clostridia</taxon>
        <taxon>Lachnospirales</taxon>
        <taxon>Lachnospiraceae</taxon>
        <taxon>Blautia</taxon>
    </lineage>
</organism>
<gene>
    <name evidence="1" type="ORF">INP51_11715</name>
</gene>
<dbReference type="Gene3D" id="2.60.120.480">
    <property type="entry name" value="Ureidoglycolate hydrolase"/>
    <property type="match status" value="1"/>
</dbReference>
<evidence type="ECO:0000313" key="1">
    <source>
        <dbReference type="EMBL" id="QOV18668.1"/>
    </source>
</evidence>
<evidence type="ECO:0000313" key="2">
    <source>
        <dbReference type="Proteomes" id="UP000593601"/>
    </source>
</evidence>
<proteinExistence type="predicted"/>
<dbReference type="GO" id="GO:0004848">
    <property type="term" value="F:ureidoglycolate hydrolase activity"/>
    <property type="evidence" value="ECO:0007669"/>
    <property type="project" value="InterPro"/>
</dbReference>
<dbReference type="EMBL" id="CP063304">
    <property type="protein sequence ID" value="QOV18668.1"/>
    <property type="molecule type" value="Genomic_DNA"/>
</dbReference>
<dbReference type="SUPFAM" id="SSF51182">
    <property type="entry name" value="RmlC-like cupins"/>
    <property type="match status" value="1"/>
</dbReference>
<name>A0A7M2REU5_9FIRM</name>
<evidence type="ECO:0008006" key="3">
    <source>
        <dbReference type="Google" id="ProtNLM"/>
    </source>
</evidence>
<dbReference type="RefSeq" id="WP_193735030.1">
    <property type="nucleotide sequence ID" value="NZ_CP063304.1"/>
</dbReference>
<protein>
    <recommendedName>
        <fullName evidence="3">Ureidoglycolate hydrolase</fullName>
    </recommendedName>
</protein>
<dbReference type="Proteomes" id="UP000593601">
    <property type="component" value="Chromosome"/>
</dbReference>
<dbReference type="InterPro" id="IPR024060">
    <property type="entry name" value="Ureidoglycolate_lyase_dom_sf"/>
</dbReference>